<feature type="region of interest" description="Disordered" evidence="1">
    <location>
        <begin position="628"/>
        <end position="674"/>
    </location>
</feature>
<name>A0A4S8MD32_DENBC</name>
<accession>A0A4S8MD32</accession>
<feature type="compositionally biased region" description="Polar residues" evidence="1">
    <location>
        <begin position="542"/>
        <end position="562"/>
    </location>
</feature>
<protein>
    <submittedName>
        <fullName evidence="2">Uncharacterized protein</fullName>
    </submittedName>
</protein>
<feature type="region of interest" description="Disordered" evidence="1">
    <location>
        <begin position="720"/>
        <end position="752"/>
    </location>
</feature>
<dbReference type="Proteomes" id="UP000297245">
    <property type="component" value="Unassembled WGS sequence"/>
</dbReference>
<feature type="compositionally biased region" description="Polar residues" evidence="1">
    <location>
        <begin position="587"/>
        <end position="599"/>
    </location>
</feature>
<keyword evidence="3" id="KW-1185">Reference proteome</keyword>
<proteinExistence type="predicted"/>
<evidence type="ECO:0000313" key="3">
    <source>
        <dbReference type="Proteomes" id="UP000297245"/>
    </source>
</evidence>
<evidence type="ECO:0000313" key="2">
    <source>
        <dbReference type="EMBL" id="THV00427.1"/>
    </source>
</evidence>
<feature type="compositionally biased region" description="Polar residues" evidence="1">
    <location>
        <begin position="639"/>
        <end position="651"/>
    </location>
</feature>
<reference evidence="2 3" key="1">
    <citation type="journal article" date="2019" name="Nat. Ecol. Evol.">
        <title>Megaphylogeny resolves global patterns of mushroom evolution.</title>
        <authorList>
            <person name="Varga T."/>
            <person name="Krizsan K."/>
            <person name="Foldi C."/>
            <person name="Dima B."/>
            <person name="Sanchez-Garcia M."/>
            <person name="Sanchez-Ramirez S."/>
            <person name="Szollosi G.J."/>
            <person name="Szarkandi J.G."/>
            <person name="Papp V."/>
            <person name="Albert L."/>
            <person name="Andreopoulos W."/>
            <person name="Angelini C."/>
            <person name="Antonin V."/>
            <person name="Barry K.W."/>
            <person name="Bougher N.L."/>
            <person name="Buchanan P."/>
            <person name="Buyck B."/>
            <person name="Bense V."/>
            <person name="Catcheside P."/>
            <person name="Chovatia M."/>
            <person name="Cooper J."/>
            <person name="Damon W."/>
            <person name="Desjardin D."/>
            <person name="Finy P."/>
            <person name="Geml J."/>
            <person name="Haridas S."/>
            <person name="Hughes K."/>
            <person name="Justo A."/>
            <person name="Karasinski D."/>
            <person name="Kautmanova I."/>
            <person name="Kiss B."/>
            <person name="Kocsube S."/>
            <person name="Kotiranta H."/>
            <person name="LaButti K.M."/>
            <person name="Lechner B.E."/>
            <person name="Liimatainen K."/>
            <person name="Lipzen A."/>
            <person name="Lukacs Z."/>
            <person name="Mihaltcheva S."/>
            <person name="Morgado L.N."/>
            <person name="Niskanen T."/>
            <person name="Noordeloos M.E."/>
            <person name="Ohm R.A."/>
            <person name="Ortiz-Santana B."/>
            <person name="Ovrebo C."/>
            <person name="Racz N."/>
            <person name="Riley R."/>
            <person name="Savchenko A."/>
            <person name="Shiryaev A."/>
            <person name="Soop K."/>
            <person name="Spirin V."/>
            <person name="Szebenyi C."/>
            <person name="Tomsovsky M."/>
            <person name="Tulloss R.E."/>
            <person name="Uehling J."/>
            <person name="Grigoriev I.V."/>
            <person name="Vagvolgyi C."/>
            <person name="Papp T."/>
            <person name="Martin F.M."/>
            <person name="Miettinen O."/>
            <person name="Hibbett D.S."/>
            <person name="Nagy L.G."/>
        </authorList>
    </citation>
    <scope>NUCLEOTIDE SEQUENCE [LARGE SCALE GENOMIC DNA]</scope>
    <source>
        <strain evidence="2 3">CBS 962.96</strain>
    </source>
</reference>
<sequence length="781" mass="86970">MWSMDSVPEVVLEIISYVASFQDFSRLLLVNRTFRDGVSFELRKRIRYILTSRYVPESSYSDFNAELGRNNSILTGEVAHLFCGIDTTWPTLTTFRVNAESPPLQIICPRGTFLAWKLFLEDRGFYESGDHEGEMAILVEGHASYRHQDTRGTIIVVQSRTRSPFTVLLGEKSSTQRQGISDTYVFDLHPQLTEAGLDVSTQRDYQKKASMRTCDIACTGQWYNLDPFAPTKIETSYHPLDVRRPLFIRYGTRENYALGEYCRKHAWSLKGRCLNVRCPWFSVDLRCELGDLDYVPIPAIANHRSSYYFGELRNQQNLEGLEENQSLYSAMKGTGYSVCPKWKGNLLVLCIEGTGLVKPLFGMDRFWANQAVCRYVYGSHVVSVCATGDPGTTLIRVTSVDSDRLNYLLLAGSTVTPYRQTVVERLVIQPAGLHVGAGTSCVEIVVPSTVAVDCSPEVKETLTSETDGQEVYPWINAWHPWTRAMTPNAIIKLMGHETWNNGKDLYKVFIADGIEIRVPGQPWTPRLHGNILYQGDVVNSSGPAQYQYTDHSTPSEPGNMSHSPAARYPSSTPSSVVGHPDYDVEWANQSDRGSKTLTSPRGEVGGSMSFMGPSTVMVTGKDVDASKDRYQSPEMDISPPQQVVTYTSNPGDSGRLPSKVENDGPSDPDVTPDHSDVVHRGLSRVFGYQARNTSSAESFAPSAFAPVAIAHHQFSANENRPWTFSSASTSTNKRRDRTPEGPVRVNEGKVDHTLASGYSQEMQYMRRHQAPGNMSSGTGNK</sequence>
<feature type="compositionally biased region" description="Polar residues" evidence="1">
    <location>
        <begin position="720"/>
        <end position="731"/>
    </location>
</feature>
<dbReference type="EMBL" id="ML179104">
    <property type="protein sequence ID" value="THV00427.1"/>
    <property type="molecule type" value="Genomic_DNA"/>
</dbReference>
<organism evidence="2 3">
    <name type="scientific">Dendrothele bispora (strain CBS 962.96)</name>
    <dbReference type="NCBI Taxonomy" id="1314807"/>
    <lineage>
        <taxon>Eukaryota</taxon>
        <taxon>Fungi</taxon>
        <taxon>Dikarya</taxon>
        <taxon>Basidiomycota</taxon>
        <taxon>Agaricomycotina</taxon>
        <taxon>Agaricomycetes</taxon>
        <taxon>Agaricomycetidae</taxon>
        <taxon>Agaricales</taxon>
        <taxon>Agaricales incertae sedis</taxon>
        <taxon>Dendrothele</taxon>
    </lineage>
</organism>
<feature type="region of interest" description="Disordered" evidence="1">
    <location>
        <begin position="542"/>
        <end position="615"/>
    </location>
</feature>
<evidence type="ECO:0000256" key="1">
    <source>
        <dbReference type="SAM" id="MobiDB-lite"/>
    </source>
</evidence>
<gene>
    <name evidence="2" type="ORF">K435DRAFT_794172</name>
</gene>
<dbReference type="AlphaFoldDB" id="A0A4S8MD32"/>